<evidence type="ECO:0000313" key="2">
    <source>
        <dbReference type="EMBL" id="ANU38626.1"/>
    </source>
</evidence>
<dbReference type="Pfam" id="PF00535">
    <property type="entry name" value="Glycos_transf_2"/>
    <property type="match status" value="1"/>
</dbReference>
<dbReference type="CDD" id="cd00761">
    <property type="entry name" value="Glyco_tranf_GTA_type"/>
    <property type="match status" value="1"/>
</dbReference>
<protein>
    <recommendedName>
        <fullName evidence="1">Glycosyltransferase 2-like domain-containing protein</fullName>
    </recommendedName>
</protein>
<dbReference type="GO" id="GO:0016758">
    <property type="term" value="F:hexosyltransferase activity"/>
    <property type="evidence" value="ECO:0007669"/>
    <property type="project" value="UniProtKB-ARBA"/>
</dbReference>
<sequence length="310" mass="35315">MDFMYSIVVPHYNSEQGLKRLLNSIPARSDIQIIIVDDNSSEALDSERLADQFKAHHLEFLTNNTGIKGAGSARNVGLKQLRSRYTLFADADDLFCSGTFELLDTVLHGDDISYFSPTSRCDITGELSDRHHIYANLVRDFLESGDEDIRYHFSVPWSKVFRTEFIQENGLYFDQVIASNDVMFSLVSGRKAASISVHPQEIYCVTRGKGTLTVNFKPAVVRSRYEVELNRIDYIASFALPTDSTSLYKMVKNFRKVMSLRDFMQVVGLVVQGKISVVPKRTYYYLKNPMALFARFIKSKQSLSSQKYQA</sequence>
<dbReference type="PANTHER" id="PTHR22916:SF3">
    <property type="entry name" value="UDP-GLCNAC:BETAGAL BETA-1,3-N-ACETYLGLUCOSAMINYLTRANSFERASE-LIKE PROTEIN 1"/>
    <property type="match status" value="1"/>
</dbReference>
<name>A0A1C7FFD4_9VIBR</name>
<evidence type="ECO:0000313" key="3">
    <source>
        <dbReference type="Proteomes" id="UP000092528"/>
    </source>
</evidence>
<accession>A0A1C7FFD4</accession>
<dbReference type="AlphaFoldDB" id="A0A1C7FFD4"/>
<proteinExistence type="predicted"/>
<dbReference type="InterPro" id="IPR029044">
    <property type="entry name" value="Nucleotide-diphossugar_trans"/>
</dbReference>
<dbReference type="Proteomes" id="UP000092528">
    <property type="component" value="Chromosome 2"/>
</dbReference>
<dbReference type="PATRIC" id="fig|45658.7.peg.3548"/>
<dbReference type="EMBL" id="CP016415">
    <property type="protein sequence ID" value="ANU38626.1"/>
    <property type="molecule type" value="Genomic_DNA"/>
</dbReference>
<dbReference type="PANTHER" id="PTHR22916">
    <property type="entry name" value="GLYCOSYLTRANSFERASE"/>
    <property type="match status" value="1"/>
</dbReference>
<dbReference type="SUPFAM" id="SSF53448">
    <property type="entry name" value="Nucleotide-diphospho-sugar transferases"/>
    <property type="match status" value="1"/>
</dbReference>
<organism evidence="2 3">
    <name type="scientific">Vibrio scophthalmi</name>
    <dbReference type="NCBI Taxonomy" id="45658"/>
    <lineage>
        <taxon>Bacteria</taxon>
        <taxon>Pseudomonadati</taxon>
        <taxon>Pseudomonadota</taxon>
        <taxon>Gammaproteobacteria</taxon>
        <taxon>Vibrionales</taxon>
        <taxon>Vibrionaceae</taxon>
        <taxon>Vibrio</taxon>
    </lineage>
</organism>
<feature type="domain" description="Glycosyltransferase 2-like" evidence="1">
    <location>
        <begin position="6"/>
        <end position="168"/>
    </location>
</feature>
<reference evidence="2 3" key="1">
    <citation type="submission" date="2016-07" db="EMBL/GenBank/DDBJ databases">
        <title>Genome sequencing of Vibrio scophthalmi strain VS-05, an isolated from Paralichthys olivaceus.</title>
        <authorList>
            <person name="Han H.-J."/>
        </authorList>
    </citation>
    <scope>NUCLEOTIDE SEQUENCE [LARGE SCALE GENOMIC DNA]</scope>
    <source>
        <strain evidence="2 3">VS-05</strain>
    </source>
</reference>
<keyword evidence="3" id="KW-1185">Reference proteome</keyword>
<dbReference type="RefSeq" id="WP_065546387.1">
    <property type="nucleotide sequence ID" value="NZ_CP016415.1"/>
</dbReference>
<evidence type="ECO:0000259" key="1">
    <source>
        <dbReference type="Pfam" id="PF00535"/>
    </source>
</evidence>
<dbReference type="Gene3D" id="3.90.550.10">
    <property type="entry name" value="Spore Coat Polysaccharide Biosynthesis Protein SpsA, Chain A"/>
    <property type="match status" value="1"/>
</dbReference>
<gene>
    <name evidence="2" type="ORF">VSVS05_03589</name>
</gene>
<dbReference type="InterPro" id="IPR001173">
    <property type="entry name" value="Glyco_trans_2-like"/>
</dbReference>